<dbReference type="AlphaFoldDB" id="J9GGN7"/>
<organism evidence="1">
    <name type="scientific">gut metagenome</name>
    <dbReference type="NCBI Taxonomy" id="749906"/>
    <lineage>
        <taxon>unclassified sequences</taxon>
        <taxon>metagenomes</taxon>
        <taxon>organismal metagenomes</taxon>
    </lineage>
</organism>
<name>J9GGN7_9ZZZZ</name>
<gene>
    <name evidence="1" type="ORF">EVA_10902</name>
</gene>
<evidence type="ECO:0000313" key="1">
    <source>
        <dbReference type="EMBL" id="EJX00993.1"/>
    </source>
</evidence>
<sequence>MKIKLLHEQMARKKNWHIRIYNHSCKDRICRGLKRRIELY</sequence>
<dbReference type="EMBL" id="AMCI01003140">
    <property type="protein sequence ID" value="EJX00993.1"/>
    <property type="molecule type" value="Genomic_DNA"/>
</dbReference>
<accession>J9GGN7</accession>
<reference evidence="1" key="1">
    <citation type="journal article" date="2012" name="PLoS ONE">
        <title>Gene sets for utilization of primary and secondary nutrition supplies in the distal gut of endangered iberian lynx.</title>
        <authorList>
            <person name="Alcaide M."/>
            <person name="Messina E."/>
            <person name="Richter M."/>
            <person name="Bargiela R."/>
            <person name="Peplies J."/>
            <person name="Huws S.A."/>
            <person name="Newbold C.J."/>
            <person name="Golyshin P.N."/>
            <person name="Simon M.A."/>
            <person name="Lopez G."/>
            <person name="Yakimov M.M."/>
            <person name="Ferrer M."/>
        </authorList>
    </citation>
    <scope>NUCLEOTIDE SEQUENCE</scope>
</reference>
<protein>
    <submittedName>
        <fullName evidence="1">Uncharacterized protein</fullName>
    </submittedName>
</protein>
<comment type="caution">
    <text evidence="1">The sequence shown here is derived from an EMBL/GenBank/DDBJ whole genome shotgun (WGS) entry which is preliminary data.</text>
</comment>
<proteinExistence type="predicted"/>